<dbReference type="InterPro" id="IPR011037">
    <property type="entry name" value="Pyrv_Knase-like_insert_dom_sf"/>
</dbReference>
<evidence type="ECO:0000256" key="16">
    <source>
        <dbReference type="ARBA" id="ARBA00023152"/>
    </source>
</evidence>
<dbReference type="GO" id="GO:0004743">
    <property type="term" value="F:pyruvate kinase activity"/>
    <property type="evidence" value="ECO:0007669"/>
    <property type="project" value="UniProtKB-UniRule"/>
</dbReference>
<evidence type="ECO:0000256" key="13">
    <source>
        <dbReference type="ARBA" id="ARBA00022840"/>
    </source>
</evidence>
<keyword evidence="10" id="KW-0479">Metal-binding</keyword>
<dbReference type="NCBIfam" id="NF004978">
    <property type="entry name" value="PRK06354.1"/>
    <property type="match status" value="1"/>
</dbReference>
<keyword evidence="13" id="KW-0067">ATP-binding</keyword>
<evidence type="ECO:0000256" key="7">
    <source>
        <dbReference type="ARBA" id="ARBA00012142"/>
    </source>
</evidence>
<dbReference type="InterPro" id="IPR036918">
    <property type="entry name" value="Pyrv_Knase_C_sf"/>
</dbReference>
<comment type="similarity">
    <text evidence="4">In the C-terminal section; belongs to the PEP-utilizing enzyme family.</text>
</comment>
<evidence type="ECO:0000256" key="20">
    <source>
        <dbReference type="RuleBase" id="RU000504"/>
    </source>
</evidence>
<dbReference type="InterPro" id="IPR008279">
    <property type="entry name" value="PEP-util_enz_mobile_dom"/>
</dbReference>
<evidence type="ECO:0000256" key="19">
    <source>
        <dbReference type="NCBIfam" id="TIGR01064"/>
    </source>
</evidence>
<dbReference type="PROSITE" id="PS00110">
    <property type="entry name" value="PYRUVATE_KINASE"/>
    <property type="match status" value="1"/>
</dbReference>
<evidence type="ECO:0000256" key="14">
    <source>
        <dbReference type="ARBA" id="ARBA00022842"/>
    </source>
</evidence>
<dbReference type="Gene3D" id="3.50.30.10">
    <property type="entry name" value="Phosphohistidine domain"/>
    <property type="match status" value="1"/>
</dbReference>
<keyword evidence="17 24" id="KW-0670">Pyruvate</keyword>
<feature type="domain" description="Pyruvate kinase C-terminal" evidence="23">
    <location>
        <begin position="358"/>
        <end position="471"/>
    </location>
</feature>
<gene>
    <name evidence="24" type="primary">pyk</name>
    <name evidence="24" type="ORF">GWK17_12475</name>
</gene>
<dbReference type="Pfam" id="PF00224">
    <property type="entry name" value="PK"/>
    <property type="match status" value="1"/>
</dbReference>
<evidence type="ECO:0000259" key="23">
    <source>
        <dbReference type="Pfam" id="PF02887"/>
    </source>
</evidence>
<evidence type="ECO:0000256" key="5">
    <source>
        <dbReference type="ARBA" id="ARBA00008663"/>
    </source>
</evidence>
<evidence type="ECO:0000256" key="10">
    <source>
        <dbReference type="ARBA" id="ARBA00022723"/>
    </source>
</evidence>
<dbReference type="Pfam" id="PF00391">
    <property type="entry name" value="PEP-utilizers"/>
    <property type="match status" value="1"/>
</dbReference>
<evidence type="ECO:0000256" key="18">
    <source>
        <dbReference type="ARBA" id="ARBA00048152"/>
    </source>
</evidence>
<keyword evidence="11" id="KW-0547">Nucleotide-binding</keyword>
<reference evidence="24 25" key="1">
    <citation type="submission" date="2020-03" db="EMBL/GenBank/DDBJ databases">
        <authorList>
            <person name="Sun Q."/>
        </authorList>
    </citation>
    <scope>NUCLEOTIDE SEQUENCE [LARGE SCALE GENOMIC DNA]</scope>
    <source>
        <strain evidence="24 25">KACC 21451</strain>
    </source>
</reference>
<keyword evidence="14 20" id="KW-0460">Magnesium</keyword>
<dbReference type="SUPFAM" id="SSF52009">
    <property type="entry name" value="Phosphohistidine domain"/>
    <property type="match status" value="1"/>
</dbReference>
<comment type="similarity">
    <text evidence="5 20">Belongs to the pyruvate kinase family.</text>
</comment>
<dbReference type="GO" id="GO:0030955">
    <property type="term" value="F:potassium ion binding"/>
    <property type="evidence" value="ECO:0007669"/>
    <property type="project" value="UniProtKB-UniRule"/>
</dbReference>
<dbReference type="SUPFAM" id="SSF51621">
    <property type="entry name" value="Phosphoenolpyruvate/pyruvate domain"/>
    <property type="match status" value="1"/>
</dbReference>
<evidence type="ECO:0000256" key="12">
    <source>
        <dbReference type="ARBA" id="ARBA00022777"/>
    </source>
</evidence>
<evidence type="ECO:0000256" key="8">
    <source>
        <dbReference type="ARBA" id="ARBA00018587"/>
    </source>
</evidence>
<evidence type="ECO:0000256" key="6">
    <source>
        <dbReference type="ARBA" id="ARBA00011881"/>
    </source>
</evidence>
<accession>A0A846TCK4</accession>
<evidence type="ECO:0000256" key="4">
    <source>
        <dbReference type="ARBA" id="ARBA00006237"/>
    </source>
</evidence>
<dbReference type="RefSeq" id="WP_167832707.1">
    <property type="nucleotide sequence ID" value="NZ_JAAVUM010000008.1"/>
</dbReference>
<dbReference type="Gene3D" id="2.40.33.10">
    <property type="entry name" value="PK beta-barrel domain-like"/>
    <property type="match status" value="1"/>
</dbReference>
<sequence>MRKTKIVCTIGPASESVDKLVQLIEAGMNVSRLNFSHGNHEEHAARIKNIREAASKTGKNVGILLDTKGPEIRTNDMENGAIELTTGQECIVSMTEVLGTPEKFSVTYDQLIDDVHPGAKILLDDGLIGLEVISVDKSSNEIKTKVLNSGTLKNKKGVNVPGVSVNLPGITEKDAKDILFGVEQGVDFIAASFVRRASDVLEIRQLLEENNGSSIGIIPKIENQEGVDNINEILEVSDGLMVARGDLGVEIPAEEVPLVQKDLIKKCNTLGKPVITATQMLDSMQRNPRPTRAEASDVANAIFDGTDAIMLSGETAAGQYPVEAVQTMHNIASRAEQALDHKELLSARSKDTEHNITDAIGQSVAHTALNLEVNAIITPTESGHTARMISKYRPKAPIIAATSNDHVLRRLALVWGVYPQLGQKAETTDEMLAVAVEESVNSGLVSHGDLVVITAGVPVGEAGTTNLMKIHVVGDILAKAQGIGRKSAYGRVVVAKDAQEAISKVKQGSILVTIGSDREMVPALEKCSALITQEGGLTSHAAVVGLNLGIPVIVGVENAMQLFEDGQEITVDSARGVIYKGHASVL</sequence>
<dbReference type="InterPro" id="IPR015793">
    <property type="entry name" value="Pyrv_Knase_brl"/>
</dbReference>
<dbReference type="InterPro" id="IPR001697">
    <property type="entry name" value="Pyr_Knase"/>
</dbReference>
<dbReference type="Pfam" id="PF02887">
    <property type="entry name" value="PK_C"/>
    <property type="match status" value="1"/>
</dbReference>
<proteinExistence type="inferred from homology"/>
<evidence type="ECO:0000256" key="9">
    <source>
        <dbReference type="ARBA" id="ARBA00022679"/>
    </source>
</evidence>
<feature type="domain" description="Pyruvate kinase barrel" evidence="21">
    <location>
        <begin position="1"/>
        <end position="325"/>
    </location>
</feature>
<name>A0A846TCK4_9BACI</name>
<dbReference type="SUPFAM" id="SSF50800">
    <property type="entry name" value="PK beta-barrel domain-like"/>
    <property type="match status" value="1"/>
</dbReference>
<evidence type="ECO:0000256" key="2">
    <source>
        <dbReference type="ARBA" id="ARBA00001958"/>
    </source>
</evidence>
<dbReference type="GO" id="GO:0006950">
    <property type="term" value="P:response to stress"/>
    <property type="evidence" value="ECO:0007669"/>
    <property type="project" value="UniProtKB-ARBA"/>
</dbReference>
<keyword evidence="9 20" id="KW-0808">Transferase</keyword>
<dbReference type="Proteomes" id="UP000587942">
    <property type="component" value="Unassembled WGS sequence"/>
</dbReference>
<evidence type="ECO:0000256" key="17">
    <source>
        <dbReference type="ARBA" id="ARBA00023317"/>
    </source>
</evidence>
<comment type="pathway">
    <text evidence="3 20">Carbohydrate degradation; glycolysis; pyruvate from D-glyceraldehyde 3-phosphate: step 5/5.</text>
</comment>
<dbReference type="Gene3D" id="3.20.20.60">
    <property type="entry name" value="Phosphoenolpyruvate-binding domains"/>
    <property type="match status" value="1"/>
</dbReference>
<evidence type="ECO:0000256" key="1">
    <source>
        <dbReference type="ARBA" id="ARBA00001946"/>
    </source>
</evidence>
<dbReference type="NCBIfam" id="TIGR01064">
    <property type="entry name" value="pyruv_kin"/>
    <property type="match status" value="1"/>
</dbReference>
<keyword evidence="12 20" id="KW-0418">Kinase</keyword>
<keyword evidence="16 20" id="KW-0324">Glycolysis</keyword>
<dbReference type="CDD" id="cd00288">
    <property type="entry name" value="Pyruvate_Kinase"/>
    <property type="match status" value="1"/>
</dbReference>
<dbReference type="InterPro" id="IPR040442">
    <property type="entry name" value="Pyrv_kinase-like_dom_sf"/>
</dbReference>
<dbReference type="PANTHER" id="PTHR11817">
    <property type="entry name" value="PYRUVATE KINASE"/>
    <property type="match status" value="1"/>
</dbReference>
<evidence type="ECO:0000256" key="3">
    <source>
        <dbReference type="ARBA" id="ARBA00004997"/>
    </source>
</evidence>
<dbReference type="PRINTS" id="PR01050">
    <property type="entry name" value="PYRUVTKNASE"/>
</dbReference>
<comment type="subunit">
    <text evidence="6">Homotetramer.</text>
</comment>
<dbReference type="AlphaFoldDB" id="A0A846TCK4"/>
<dbReference type="UniPathway" id="UPA00109">
    <property type="reaction ID" value="UER00188"/>
</dbReference>
<evidence type="ECO:0000256" key="15">
    <source>
        <dbReference type="ARBA" id="ARBA00022958"/>
    </source>
</evidence>
<dbReference type="Gene3D" id="3.40.1380.20">
    <property type="entry name" value="Pyruvate kinase, C-terminal domain"/>
    <property type="match status" value="1"/>
</dbReference>
<dbReference type="FunFam" id="3.20.20.60:FF:000001">
    <property type="entry name" value="Pyruvate kinase"/>
    <property type="match status" value="1"/>
</dbReference>
<feature type="domain" description="PEP-utilising enzyme mobile" evidence="22">
    <location>
        <begin position="506"/>
        <end position="576"/>
    </location>
</feature>
<evidence type="ECO:0000259" key="22">
    <source>
        <dbReference type="Pfam" id="PF00391"/>
    </source>
</evidence>
<dbReference type="InterPro" id="IPR015795">
    <property type="entry name" value="Pyrv_Knase_C"/>
</dbReference>
<dbReference type="EMBL" id="JAAVUM010000008">
    <property type="protein sequence ID" value="NKE06273.1"/>
    <property type="molecule type" value="Genomic_DNA"/>
</dbReference>
<dbReference type="InterPro" id="IPR036637">
    <property type="entry name" value="Phosphohistidine_dom_sf"/>
</dbReference>
<protein>
    <recommendedName>
        <fullName evidence="8 19">Pyruvate kinase</fullName>
        <ecNumber evidence="7 19">2.7.1.40</ecNumber>
    </recommendedName>
</protein>
<dbReference type="InterPro" id="IPR018209">
    <property type="entry name" value="Pyrv_Knase_AS"/>
</dbReference>
<evidence type="ECO:0000313" key="24">
    <source>
        <dbReference type="EMBL" id="NKE06273.1"/>
    </source>
</evidence>
<dbReference type="SUPFAM" id="SSF52935">
    <property type="entry name" value="PK C-terminal domain-like"/>
    <property type="match status" value="1"/>
</dbReference>
<dbReference type="GO" id="GO:0000287">
    <property type="term" value="F:magnesium ion binding"/>
    <property type="evidence" value="ECO:0007669"/>
    <property type="project" value="UniProtKB-UniRule"/>
</dbReference>
<dbReference type="EC" id="2.7.1.40" evidence="7 19"/>
<evidence type="ECO:0000313" key="25">
    <source>
        <dbReference type="Proteomes" id="UP000587942"/>
    </source>
</evidence>
<dbReference type="FunFam" id="3.40.1380.20:FF:000007">
    <property type="entry name" value="Pyruvate kinase"/>
    <property type="match status" value="1"/>
</dbReference>
<dbReference type="GO" id="GO:0005524">
    <property type="term" value="F:ATP binding"/>
    <property type="evidence" value="ECO:0007669"/>
    <property type="project" value="UniProtKB-KW"/>
</dbReference>
<dbReference type="NCBIfam" id="NF004491">
    <property type="entry name" value="PRK05826.1"/>
    <property type="match status" value="1"/>
</dbReference>
<organism evidence="24 25">
    <name type="scientific">Mesobacillus selenatarsenatis</name>
    <dbReference type="NCBI Taxonomy" id="388741"/>
    <lineage>
        <taxon>Bacteria</taxon>
        <taxon>Bacillati</taxon>
        <taxon>Bacillota</taxon>
        <taxon>Bacilli</taxon>
        <taxon>Bacillales</taxon>
        <taxon>Bacillaceae</taxon>
        <taxon>Mesobacillus</taxon>
    </lineage>
</organism>
<dbReference type="FunFam" id="2.40.33.10:FF:000001">
    <property type="entry name" value="Pyruvate kinase"/>
    <property type="match status" value="1"/>
</dbReference>
<dbReference type="GO" id="GO:0016301">
    <property type="term" value="F:kinase activity"/>
    <property type="evidence" value="ECO:0007669"/>
    <property type="project" value="UniProtKB-KW"/>
</dbReference>
<comment type="caution">
    <text evidence="24">The sequence shown here is derived from an EMBL/GenBank/DDBJ whole genome shotgun (WGS) entry which is preliminary data.</text>
</comment>
<dbReference type="FunFam" id="3.50.30.10:FF:000004">
    <property type="entry name" value="Pyruvate kinase"/>
    <property type="match status" value="1"/>
</dbReference>
<dbReference type="InterPro" id="IPR015813">
    <property type="entry name" value="Pyrv/PenolPyrv_kinase-like_dom"/>
</dbReference>
<comment type="catalytic activity">
    <reaction evidence="18 20">
        <text>pyruvate + ATP = phosphoenolpyruvate + ADP + H(+)</text>
        <dbReference type="Rhea" id="RHEA:18157"/>
        <dbReference type="ChEBI" id="CHEBI:15361"/>
        <dbReference type="ChEBI" id="CHEBI:15378"/>
        <dbReference type="ChEBI" id="CHEBI:30616"/>
        <dbReference type="ChEBI" id="CHEBI:58702"/>
        <dbReference type="ChEBI" id="CHEBI:456216"/>
        <dbReference type="EC" id="2.7.1.40"/>
    </reaction>
</comment>
<comment type="cofactor">
    <cofactor evidence="2">
        <name>K(+)</name>
        <dbReference type="ChEBI" id="CHEBI:29103"/>
    </cofactor>
</comment>
<evidence type="ECO:0000259" key="21">
    <source>
        <dbReference type="Pfam" id="PF00224"/>
    </source>
</evidence>
<keyword evidence="15" id="KW-0630">Potassium</keyword>
<evidence type="ECO:0000256" key="11">
    <source>
        <dbReference type="ARBA" id="ARBA00022741"/>
    </source>
</evidence>
<comment type="cofactor">
    <cofactor evidence="1">
        <name>Mg(2+)</name>
        <dbReference type="ChEBI" id="CHEBI:18420"/>
    </cofactor>
</comment>
<dbReference type="InterPro" id="IPR015806">
    <property type="entry name" value="Pyrv_Knase_insert_dom_sf"/>
</dbReference>